<sequence length="371" mass="41078">MLRQYKIRYYDFKLAILTITLAVIGIVAVGSAEPTLQTRQIAGFAFGVFLMLVISLFDYSVLLNLYWIMYLVNLALLVMVILVGKDAGGAQRWVTIAGIRFQPSELAKIFIILFFAQFINKHKEKLNTFQYIGMCCVLFALPAVLVYMQPDLSTTIVICLIFCVIMFTGGISWKVIAGVLAVGIPAFVIFMYLIMQPDQKIINEEHMYQLNRIISFFNKEEFSNSLGYQQEYSVMAIGSGQLTGKGYKNNEISSVKNADFIAEQQTDFIFAVIGEEFGFVGACAVIILVLLISIECMMVAWRARDTAGTIIAAGIGAMIGFQAFINIGVVTYLLPNTGLPLPFVSYGLTSLVSSFIGIGFVLNVGLQCQQK</sequence>
<dbReference type="Proteomes" id="UP000280696">
    <property type="component" value="Unassembled WGS sequence"/>
</dbReference>
<dbReference type="AlphaFoldDB" id="A0A3A9AMF1"/>
<reference evidence="7 8" key="1">
    <citation type="submission" date="2018-09" db="EMBL/GenBank/DDBJ databases">
        <title>Murine metabolic-syndrome-specific gut microbial biobank.</title>
        <authorList>
            <person name="Liu C."/>
        </authorList>
    </citation>
    <scope>NUCLEOTIDE SEQUENCE [LARGE SCALE GENOMIC DNA]</scope>
    <source>
        <strain evidence="7 8">0.1xD8-82</strain>
    </source>
</reference>
<dbReference type="GO" id="GO:0051301">
    <property type="term" value="P:cell division"/>
    <property type="evidence" value="ECO:0007669"/>
    <property type="project" value="InterPro"/>
</dbReference>
<feature type="transmembrane region" description="Helical" evidence="6">
    <location>
        <begin position="128"/>
        <end position="146"/>
    </location>
</feature>
<dbReference type="GO" id="GO:0005886">
    <property type="term" value="C:plasma membrane"/>
    <property type="evidence" value="ECO:0007669"/>
    <property type="project" value="TreeGrafter"/>
</dbReference>
<evidence type="ECO:0000256" key="1">
    <source>
        <dbReference type="ARBA" id="ARBA00004141"/>
    </source>
</evidence>
<evidence type="ECO:0000256" key="5">
    <source>
        <dbReference type="ARBA" id="ARBA00023136"/>
    </source>
</evidence>
<evidence type="ECO:0000256" key="4">
    <source>
        <dbReference type="ARBA" id="ARBA00022989"/>
    </source>
</evidence>
<evidence type="ECO:0000313" key="8">
    <source>
        <dbReference type="Proteomes" id="UP000280696"/>
    </source>
</evidence>
<evidence type="ECO:0000256" key="6">
    <source>
        <dbReference type="SAM" id="Phobius"/>
    </source>
</evidence>
<dbReference type="GO" id="GO:0015648">
    <property type="term" value="F:lipid-linked peptidoglycan transporter activity"/>
    <property type="evidence" value="ECO:0007669"/>
    <property type="project" value="TreeGrafter"/>
</dbReference>
<feature type="transmembrane region" description="Helical" evidence="6">
    <location>
        <begin position="12"/>
        <end position="32"/>
    </location>
</feature>
<evidence type="ECO:0000313" key="7">
    <source>
        <dbReference type="EMBL" id="RKI92750.1"/>
    </source>
</evidence>
<dbReference type="GO" id="GO:0032153">
    <property type="term" value="C:cell division site"/>
    <property type="evidence" value="ECO:0007669"/>
    <property type="project" value="TreeGrafter"/>
</dbReference>
<accession>A0A3A9AMF1</accession>
<dbReference type="OrthoDB" id="9812661at2"/>
<keyword evidence="2 6" id="KW-0812">Transmembrane</keyword>
<keyword evidence="8" id="KW-1185">Reference proteome</keyword>
<dbReference type="GO" id="GO:0008360">
    <property type="term" value="P:regulation of cell shape"/>
    <property type="evidence" value="ECO:0007669"/>
    <property type="project" value="UniProtKB-KW"/>
</dbReference>
<feature type="transmembrane region" description="Helical" evidence="6">
    <location>
        <begin position="175"/>
        <end position="195"/>
    </location>
</feature>
<feature type="transmembrane region" description="Helical" evidence="6">
    <location>
        <begin position="346"/>
        <end position="366"/>
    </location>
</feature>
<feature type="transmembrane region" description="Helical" evidence="6">
    <location>
        <begin position="310"/>
        <end position="334"/>
    </location>
</feature>
<feature type="transmembrane region" description="Helical" evidence="6">
    <location>
        <begin position="277"/>
        <end position="298"/>
    </location>
</feature>
<comment type="subcellular location">
    <subcellularLocation>
        <location evidence="1">Membrane</location>
        <topology evidence="1">Multi-pass membrane protein</topology>
    </subcellularLocation>
</comment>
<keyword evidence="3" id="KW-0133">Cell shape</keyword>
<feature type="transmembrane region" description="Helical" evidence="6">
    <location>
        <begin position="64"/>
        <end position="84"/>
    </location>
</feature>
<name>A0A3A9AMF1_9FIRM</name>
<feature type="transmembrane region" description="Helical" evidence="6">
    <location>
        <begin position="96"/>
        <end position="116"/>
    </location>
</feature>
<proteinExistence type="predicted"/>
<dbReference type="EMBL" id="RAYQ01000004">
    <property type="protein sequence ID" value="RKI92750.1"/>
    <property type="molecule type" value="Genomic_DNA"/>
</dbReference>
<dbReference type="PANTHER" id="PTHR30474">
    <property type="entry name" value="CELL CYCLE PROTEIN"/>
    <property type="match status" value="1"/>
</dbReference>
<evidence type="ECO:0000256" key="2">
    <source>
        <dbReference type="ARBA" id="ARBA00022692"/>
    </source>
</evidence>
<feature type="transmembrane region" description="Helical" evidence="6">
    <location>
        <begin position="152"/>
        <end position="168"/>
    </location>
</feature>
<feature type="transmembrane region" description="Helical" evidence="6">
    <location>
        <begin position="38"/>
        <end position="57"/>
    </location>
</feature>
<comment type="caution">
    <text evidence="7">The sequence shown here is derived from an EMBL/GenBank/DDBJ whole genome shotgun (WGS) entry which is preliminary data.</text>
</comment>
<dbReference type="PANTHER" id="PTHR30474:SF1">
    <property type="entry name" value="PEPTIDOGLYCAN GLYCOSYLTRANSFERASE MRDB"/>
    <property type="match status" value="1"/>
</dbReference>
<keyword evidence="5 6" id="KW-0472">Membrane</keyword>
<gene>
    <name evidence="7" type="ORF">D7V94_05330</name>
</gene>
<dbReference type="RefSeq" id="WP_120467547.1">
    <property type="nucleotide sequence ID" value="NZ_CATAJS010000029.1"/>
</dbReference>
<dbReference type="Pfam" id="PF01098">
    <property type="entry name" value="FTSW_RODA_SPOVE"/>
    <property type="match status" value="1"/>
</dbReference>
<evidence type="ECO:0000256" key="3">
    <source>
        <dbReference type="ARBA" id="ARBA00022960"/>
    </source>
</evidence>
<organism evidence="7 8">
    <name type="scientific">Parablautia intestinalis</name>
    <dbReference type="NCBI Taxonomy" id="2320100"/>
    <lineage>
        <taxon>Bacteria</taxon>
        <taxon>Bacillati</taxon>
        <taxon>Bacillota</taxon>
        <taxon>Clostridia</taxon>
        <taxon>Lachnospirales</taxon>
        <taxon>Lachnospiraceae</taxon>
        <taxon>Parablautia</taxon>
    </lineage>
</organism>
<keyword evidence="4 6" id="KW-1133">Transmembrane helix</keyword>
<dbReference type="InterPro" id="IPR001182">
    <property type="entry name" value="FtsW/RodA"/>
</dbReference>
<protein>
    <submittedName>
        <fullName evidence="7">Rod shape-determining protein RodA</fullName>
    </submittedName>
</protein>